<name>A0A368TVF6_9GAMM</name>
<evidence type="ECO:0000259" key="9">
    <source>
        <dbReference type="Pfam" id="PF02771"/>
    </source>
</evidence>
<evidence type="ECO:0000256" key="5">
    <source>
        <dbReference type="ARBA" id="ARBA00023002"/>
    </source>
</evidence>
<dbReference type="InterPro" id="IPR037069">
    <property type="entry name" value="AcylCoA_DH/ox_N_sf"/>
</dbReference>
<dbReference type="PANTHER" id="PTHR43884:SF20">
    <property type="entry name" value="ACYL-COA DEHYDROGENASE FADE28"/>
    <property type="match status" value="1"/>
</dbReference>
<keyword evidence="5 6" id="KW-0560">Oxidoreductase</keyword>
<gene>
    <name evidence="10" type="ORF">DU506_15025</name>
</gene>
<dbReference type="OrthoDB" id="9769473at2"/>
<feature type="domain" description="Acyl-CoA dehydrogenase/oxidase N-terminal" evidence="9">
    <location>
        <begin position="6"/>
        <end position="119"/>
    </location>
</feature>
<proteinExistence type="inferred from homology"/>
<dbReference type="Proteomes" id="UP000253204">
    <property type="component" value="Unassembled WGS sequence"/>
</dbReference>
<sequence length="374" mass="40907">MDFSLSDEQRMLADTLNRLGIDRVSPEQRRQMLEAPAKGAASPLWQTFADLGLLHMPFSEAVGGLGGEGTDLMLIMQAFGRCLSPEPYLAGLVLPGKLLARLGDAEQQARWLIPLLEGKHQLALAWQETLARYDAHGITTTARRTNTGWEIEGSKQVVLNAAAAAGILVTARLDDGQLGVFIVQQGDVGVRYHDYLTIDDQPASDMTFDTVNLPFEACLSANAGEALDATLAIGRAALCAEALGAMEVACDQTLEYLKERKQFGTPLASFQSLQHRMVDMHLHLEQARSMTILASTCLEQPAEGRDYRIAAAKAYCGEAARFIAEQAIQLHGGMGMTEECYVSHYAKRLIMFDHYLGDTDHHLEYVSEHLSAVA</sequence>
<evidence type="ECO:0000256" key="1">
    <source>
        <dbReference type="ARBA" id="ARBA00001974"/>
    </source>
</evidence>
<comment type="cofactor">
    <cofactor evidence="1 6">
        <name>FAD</name>
        <dbReference type="ChEBI" id="CHEBI:57692"/>
    </cofactor>
</comment>
<feature type="domain" description="Acyl-CoA oxidase/dehydrogenase middle" evidence="8">
    <location>
        <begin position="123"/>
        <end position="211"/>
    </location>
</feature>
<dbReference type="SUPFAM" id="SSF56645">
    <property type="entry name" value="Acyl-CoA dehydrogenase NM domain-like"/>
    <property type="match status" value="1"/>
</dbReference>
<dbReference type="InterPro" id="IPR009100">
    <property type="entry name" value="AcylCoA_DH/oxidase_NM_dom_sf"/>
</dbReference>
<dbReference type="GO" id="GO:0050660">
    <property type="term" value="F:flavin adenine dinucleotide binding"/>
    <property type="evidence" value="ECO:0007669"/>
    <property type="project" value="InterPro"/>
</dbReference>
<feature type="domain" description="Acyl-CoA dehydrogenase/oxidase C-terminal" evidence="7">
    <location>
        <begin position="229"/>
        <end position="370"/>
    </location>
</feature>
<keyword evidence="4 6" id="KW-0274">FAD</keyword>
<dbReference type="PANTHER" id="PTHR43884">
    <property type="entry name" value="ACYL-COA DEHYDROGENASE"/>
    <property type="match status" value="1"/>
</dbReference>
<dbReference type="InterPro" id="IPR006091">
    <property type="entry name" value="Acyl-CoA_Oxase/DH_mid-dom"/>
</dbReference>
<dbReference type="Pfam" id="PF02771">
    <property type="entry name" value="Acyl-CoA_dh_N"/>
    <property type="match status" value="1"/>
</dbReference>
<evidence type="ECO:0000259" key="8">
    <source>
        <dbReference type="Pfam" id="PF02770"/>
    </source>
</evidence>
<dbReference type="Gene3D" id="2.40.110.10">
    <property type="entry name" value="Butyryl-CoA Dehydrogenase, subunit A, domain 2"/>
    <property type="match status" value="1"/>
</dbReference>
<keyword evidence="11" id="KW-1185">Reference proteome</keyword>
<dbReference type="Pfam" id="PF00441">
    <property type="entry name" value="Acyl-CoA_dh_1"/>
    <property type="match status" value="1"/>
</dbReference>
<keyword evidence="3 6" id="KW-0285">Flavoprotein</keyword>
<evidence type="ECO:0000256" key="4">
    <source>
        <dbReference type="ARBA" id="ARBA00022827"/>
    </source>
</evidence>
<evidence type="ECO:0000256" key="2">
    <source>
        <dbReference type="ARBA" id="ARBA00009347"/>
    </source>
</evidence>
<dbReference type="GO" id="GO:0003995">
    <property type="term" value="F:acyl-CoA dehydrogenase activity"/>
    <property type="evidence" value="ECO:0007669"/>
    <property type="project" value="TreeGrafter"/>
</dbReference>
<evidence type="ECO:0000256" key="6">
    <source>
        <dbReference type="RuleBase" id="RU362125"/>
    </source>
</evidence>
<dbReference type="SUPFAM" id="SSF47203">
    <property type="entry name" value="Acyl-CoA dehydrogenase C-terminal domain-like"/>
    <property type="match status" value="1"/>
</dbReference>
<comment type="similarity">
    <text evidence="2 6">Belongs to the acyl-CoA dehydrogenase family.</text>
</comment>
<dbReference type="Pfam" id="PF02770">
    <property type="entry name" value="Acyl-CoA_dh_M"/>
    <property type="match status" value="1"/>
</dbReference>
<evidence type="ECO:0000313" key="10">
    <source>
        <dbReference type="EMBL" id="RCV88336.1"/>
    </source>
</evidence>
<dbReference type="Gene3D" id="1.20.140.10">
    <property type="entry name" value="Butyryl-CoA Dehydrogenase, subunit A, domain 3"/>
    <property type="match status" value="1"/>
</dbReference>
<dbReference type="AlphaFoldDB" id="A0A368TVF6"/>
<comment type="caution">
    <text evidence="10">The sequence shown here is derived from an EMBL/GenBank/DDBJ whole genome shotgun (WGS) entry which is preliminary data.</text>
</comment>
<organism evidence="10 11">
    <name type="scientific">Vreelandella rituensis</name>
    <dbReference type="NCBI Taxonomy" id="2282306"/>
    <lineage>
        <taxon>Bacteria</taxon>
        <taxon>Pseudomonadati</taxon>
        <taxon>Pseudomonadota</taxon>
        <taxon>Gammaproteobacteria</taxon>
        <taxon>Oceanospirillales</taxon>
        <taxon>Halomonadaceae</taxon>
        <taxon>Vreelandella</taxon>
    </lineage>
</organism>
<dbReference type="CDD" id="cd00567">
    <property type="entry name" value="ACAD"/>
    <property type="match status" value="1"/>
</dbReference>
<evidence type="ECO:0000313" key="11">
    <source>
        <dbReference type="Proteomes" id="UP000253204"/>
    </source>
</evidence>
<dbReference type="InterPro" id="IPR046373">
    <property type="entry name" value="Acyl-CoA_Oxase/DH_mid-dom_sf"/>
</dbReference>
<dbReference type="InterPro" id="IPR009075">
    <property type="entry name" value="AcylCo_DH/oxidase_C"/>
</dbReference>
<accession>A0A368TVF6</accession>
<protein>
    <submittedName>
        <fullName evidence="10">Acyl-CoA dehydrogenase</fullName>
    </submittedName>
</protein>
<evidence type="ECO:0000259" key="7">
    <source>
        <dbReference type="Pfam" id="PF00441"/>
    </source>
</evidence>
<dbReference type="EMBL" id="QPIJ01000040">
    <property type="protein sequence ID" value="RCV88336.1"/>
    <property type="molecule type" value="Genomic_DNA"/>
</dbReference>
<evidence type="ECO:0000256" key="3">
    <source>
        <dbReference type="ARBA" id="ARBA00022630"/>
    </source>
</evidence>
<dbReference type="RefSeq" id="WP_114487723.1">
    <property type="nucleotide sequence ID" value="NZ_CBCSHM010000038.1"/>
</dbReference>
<dbReference type="InterPro" id="IPR036250">
    <property type="entry name" value="AcylCo_DH-like_C"/>
</dbReference>
<dbReference type="InterPro" id="IPR013786">
    <property type="entry name" value="AcylCoA_DH/ox_N"/>
</dbReference>
<dbReference type="Gene3D" id="1.10.540.10">
    <property type="entry name" value="Acyl-CoA dehydrogenase/oxidase, N-terminal domain"/>
    <property type="match status" value="1"/>
</dbReference>
<reference evidence="10 11" key="1">
    <citation type="submission" date="2018-07" db="EMBL/GenBank/DDBJ databases">
        <title>Halomonas rutogse sp. nov., isolated from Lake TangqianCo on Tibetan Plateau.</title>
        <authorList>
            <person name="Lu H."/>
            <person name="Xing P."/>
            <person name="Wu Q."/>
        </authorList>
    </citation>
    <scope>NUCLEOTIDE SEQUENCE [LARGE SCALE GENOMIC DNA]</scope>
    <source>
        <strain evidence="10 11">TQ8S</strain>
    </source>
</reference>